<dbReference type="InterPro" id="IPR051992">
    <property type="entry name" value="OxStress_Response_Reg"/>
</dbReference>
<name>A0AAQ3Q271_9LILI</name>
<evidence type="ECO:0000256" key="1">
    <source>
        <dbReference type="ARBA" id="ARBA00004123"/>
    </source>
</evidence>
<dbReference type="GO" id="GO:0005634">
    <property type="term" value="C:nucleus"/>
    <property type="evidence" value="ECO:0007669"/>
    <property type="project" value="UniProtKB-SubCell"/>
</dbReference>
<dbReference type="EMBL" id="CP136890">
    <property type="protein sequence ID" value="WOK95700.1"/>
    <property type="molecule type" value="Genomic_DNA"/>
</dbReference>
<evidence type="ECO:0000256" key="3">
    <source>
        <dbReference type="SAM" id="MobiDB-lite"/>
    </source>
</evidence>
<dbReference type="Proteomes" id="UP001327560">
    <property type="component" value="Chromosome 1"/>
</dbReference>
<comment type="subcellular location">
    <subcellularLocation>
        <location evidence="1">Nucleus</location>
    </subcellularLocation>
</comment>
<dbReference type="GO" id="GO:0006950">
    <property type="term" value="P:response to stress"/>
    <property type="evidence" value="ECO:0007669"/>
    <property type="project" value="UniProtKB-ARBA"/>
</dbReference>
<keyword evidence="5" id="KW-1185">Reference proteome</keyword>
<feature type="region of interest" description="Disordered" evidence="3">
    <location>
        <begin position="1"/>
        <end position="63"/>
    </location>
</feature>
<evidence type="ECO:0000256" key="2">
    <source>
        <dbReference type="ARBA" id="ARBA00023242"/>
    </source>
</evidence>
<feature type="compositionally biased region" description="Low complexity" evidence="3">
    <location>
        <begin position="43"/>
        <end position="63"/>
    </location>
</feature>
<proteinExistence type="predicted"/>
<dbReference type="AlphaFoldDB" id="A0AAQ3Q271"/>
<evidence type="ECO:0000313" key="5">
    <source>
        <dbReference type="Proteomes" id="UP001327560"/>
    </source>
</evidence>
<feature type="compositionally biased region" description="Acidic residues" evidence="3">
    <location>
        <begin position="32"/>
        <end position="42"/>
    </location>
</feature>
<dbReference type="PANTHER" id="PTHR33172">
    <property type="entry name" value="OS08G0516900 PROTEIN"/>
    <property type="match status" value="1"/>
</dbReference>
<dbReference type="PANTHER" id="PTHR33172:SF99">
    <property type="entry name" value="COLD INDUCED PROTEIN-LIKE"/>
    <property type="match status" value="1"/>
</dbReference>
<protein>
    <recommendedName>
        <fullName evidence="6">Oxidative stress 3</fullName>
    </recommendedName>
</protein>
<evidence type="ECO:0000313" key="4">
    <source>
        <dbReference type="EMBL" id="WOK95700.1"/>
    </source>
</evidence>
<evidence type="ECO:0008006" key="6">
    <source>
        <dbReference type="Google" id="ProtNLM"/>
    </source>
</evidence>
<accession>A0AAQ3Q271</accession>
<organism evidence="4 5">
    <name type="scientific">Canna indica</name>
    <name type="common">Indian-shot</name>
    <dbReference type="NCBI Taxonomy" id="4628"/>
    <lineage>
        <taxon>Eukaryota</taxon>
        <taxon>Viridiplantae</taxon>
        <taxon>Streptophyta</taxon>
        <taxon>Embryophyta</taxon>
        <taxon>Tracheophyta</taxon>
        <taxon>Spermatophyta</taxon>
        <taxon>Magnoliopsida</taxon>
        <taxon>Liliopsida</taxon>
        <taxon>Zingiberales</taxon>
        <taxon>Cannaceae</taxon>
        <taxon>Canna</taxon>
    </lineage>
</organism>
<gene>
    <name evidence="4" type="ORF">Cni_G04407</name>
</gene>
<sequence>MGEGLKQRYHGVHLPGDEDDEELFDSDSFSSGEEDYYAEDDATSSSPNPSSPSSKSSSLTPKLNQSGSLYQLSSLMDELPIKRGLSKFYQGKSQSYTSLSAVSSIEDLPKKGVPYKRKMMKTCKSYAGGLDASHSKTISKKSPRVPSCASLMSKSSSSSLLFSSKPPLFPVQKNPCTH</sequence>
<reference evidence="4 5" key="1">
    <citation type="submission" date="2023-10" db="EMBL/GenBank/DDBJ databases">
        <title>Chromosome-scale genome assembly provides insights into flower coloration mechanisms of Canna indica.</title>
        <authorList>
            <person name="Li C."/>
        </authorList>
    </citation>
    <scope>NUCLEOTIDE SEQUENCE [LARGE SCALE GENOMIC DNA]</scope>
    <source>
        <tissue evidence="4">Flower</tissue>
    </source>
</reference>
<keyword evidence="2" id="KW-0539">Nucleus</keyword>